<keyword evidence="1" id="KW-1133">Transmembrane helix</keyword>
<keyword evidence="3" id="KW-1185">Reference proteome</keyword>
<name>A0A1M6M485_9FIRM</name>
<feature type="transmembrane region" description="Helical" evidence="1">
    <location>
        <begin position="12"/>
        <end position="34"/>
    </location>
</feature>
<evidence type="ECO:0000313" key="3">
    <source>
        <dbReference type="Proteomes" id="UP000184386"/>
    </source>
</evidence>
<evidence type="ECO:0000256" key="1">
    <source>
        <dbReference type="SAM" id="Phobius"/>
    </source>
</evidence>
<gene>
    <name evidence="2" type="ORF">SAMN02745136_00838</name>
</gene>
<accession>A0A1M6M485</accession>
<dbReference type="Proteomes" id="UP000184386">
    <property type="component" value="Unassembled WGS sequence"/>
</dbReference>
<reference evidence="2 3" key="1">
    <citation type="submission" date="2016-11" db="EMBL/GenBank/DDBJ databases">
        <authorList>
            <person name="Jaros S."/>
            <person name="Januszkiewicz K."/>
            <person name="Wedrychowicz H."/>
        </authorList>
    </citation>
    <scope>NUCLEOTIDE SEQUENCE [LARGE SCALE GENOMIC DNA]</scope>
    <source>
        <strain evidence="2 3">DSM 15929</strain>
    </source>
</reference>
<protein>
    <submittedName>
        <fullName evidence="2">Uncharacterized protein</fullName>
    </submittedName>
</protein>
<sequence>MNTNLFKTIMKALCFTFLAVLISYFVIGKLLVYAFNFSTVEASYHLTTYTLLIGLIFIIIFCTILILDKIDSITKKD</sequence>
<proteinExistence type="predicted"/>
<feature type="transmembrane region" description="Helical" evidence="1">
    <location>
        <begin position="46"/>
        <end position="67"/>
    </location>
</feature>
<dbReference type="AlphaFoldDB" id="A0A1M6M485"/>
<dbReference type="EMBL" id="FRAC01000007">
    <property type="protein sequence ID" value="SHJ78295.1"/>
    <property type="molecule type" value="Genomic_DNA"/>
</dbReference>
<organism evidence="2 3">
    <name type="scientific">Anaerocolumna jejuensis DSM 15929</name>
    <dbReference type="NCBI Taxonomy" id="1121322"/>
    <lineage>
        <taxon>Bacteria</taxon>
        <taxon>Bacillati</taxon>
        <taxon>Bacillota</taxon>
        <taxon>Clostridia</taxon>
        <taxon>Lachnospirales</taxon>
        <taxon>Lachnospiraceae</taxon>
        <taxon>Anaerocolumna</taxon>
    </lineage>
</organism>
<keyword evidence="1" id="KW-0812">Transmembrane</keyword>
<keyword evidence="1" id="KW-0472">Membrane</keyword>
<evidence type="ECO:0000313" key="2">
    <source>
        <dbReference type="EMBL" id="SHJ78295.1"/>
    </source>
</evidence>